<accession>M0L312</accession>
<keyword evidence="1" id="KW-0472">Membrane</keyword>
<evidence type="ECO:0000313" key="3">
    <source>
        <dbReference type="Proteomes" id="UP000011607"/>
    </source>
</evidence>
<keyword evidence="3" id="KW-1185">Reference proteome</keyword>
<sequence>MIDWVGGQRHFVNLLVPTLGICVLFVVSKRADTNGSERYFMASFVLWLAFSLLVGLEAGALLSFPDPFGWMGAVLSMIGFVIFYFCGVFAVVNERDPFGHLR</sequence>
<name>M0L312_9EURY</name>
<dbReference type="AlphaFoldDB" id="M0L312"/>
<dbReference type="Proteomes" id="UP000011607">
    <property type="component" value="Unassembled WGS sequence"/>
</dbReference>
<protein>
    <submittedName>
        <fullName evidence="2">Uncharacterized protein</fullName>
    </submittedName>
</protein>
<dbReference type="RefSeq" id="WP_006674454.1">
    <property type="nucleotide sequence ID" value="NZ_AOMA01000201.1"/>
</dbReference>
<feature type="transmembrane region" description="Helical" evidence="1">
    <location>
        <begin position="6"/>
        <end position="27"/>
    </location>
</feature>
<dbReference type="EMBL" id="AOMA01000201">
    <property type="protein sequence ID" value="EMA27478.1"/>
    <property type="molecule type" value="Genomic_DNA"/>
</dbReference>
<dbReference type="eggNOG" id="arCOG13443">
    <property type="taxonomic scope" value="Archaea"/>
</dbReference>
<dbReference type="OrthoDB" id="327225at2157"/>
<proteinExistence type="predicted"/>
<keyword evidence="1" id="KW-0812">Transmembrane</keyword>
<gene>
    <name evidence="2" type="ORF">C446_17866</name>
</gene>
<feature type="transmembrane region" description="Helical" evidence="1">
    <location>
        <begin position="39"/>
        <end position="62"/>
    </location>
</feature>
<comment type="caution">
    <text evidence="2">The sequence shown here is derived from an EMBL/GenBank/DDBJ whole genome shotgun (WGS) entry which is preliminary data.</text>
</comment>
<organism evidence="2 3">
    <name type="scientific">Halobiforma nitratireducens JCM 10879</name>
    <dbReference type="NCBI Taxonomy" id="1227454"/>
    <lineage>
        <taxon>Archaea</taxon>
        <taxon>Methanobacteriati</taxon>
        <taxon>Methanobacteriota</taxon>
        <taxon>Stenosarchaea group</taxon>
        <taxon>Halobacteria</taxon>
        <taxon>Halobacteriales</taxon>
        <taxon>Natrialbaceae</taxon>
        <taxon>Halobiforma</taxon>
    </lineage>
</organism>
<feature type="transmembrane region" description="Helical" evidence="1">
    <location>
        <begin position="68"/>
        <end position="92"/>
    </location>
</feature>
<reference evidence="2 3" key="1">
    <citation type="journal article" date="2014" name="PLoS Genet.">
        <title>Phylogenetically driven sequencing of extremely halophilic archaea reveals strategies for static and dynamic osmo-response.</title>
        <authorList>
            <person name="Becker E.A."/>
            <person name="Seitzer P.M."/>
            <person name="Tritt A."/>
            <person name="Larsen D."/>
            <person name="Krusor M."/>
            <person name="Yao A.I."/>
            <person name="Wu D."/>
            <person name="Madern D."/>
            <person name="Eisen J.A."/>
            <person name="Darling A.E."/>
            <person name="Facciotti M.T."/>
        </authorList>
    </citation>
    <scope>NUCLEOTIDE SEQUENCE [LARGE SCALE GENOMIC DNA]</scope>
    <source>
        <strain evidence="2 3">JCM 10879</strain>
    </source>
</reference>
<evidence type="ECO:0000256" key="1">
    <source>
        <dbReference type="SAM" id="Phobius"/>
    </source>
</evidence>
<evidence type="ECO:0000313" key="2">
    <source>
        <dbReference type="EMBL" id="EMA27478.1"/>
    </source>
</evidence>
<keyword evidence="1" id="KW-1133">Transmembrane helix</keyword>